<proteinExistence type="predicted"/>
<dbReference type="EMBL" id="FLUQ01000001">
    <property type="protein sequence ID" value="SBW00144.1"/>
    <property type="molecule type" value="Genomic_DNA"/>
</dbReference>
<evidence type="ECO:0000313" key="1">
    <source>
        <dbReference type="EMBL" id="SBW00144.1"/>
    </source>
</evidence>
<sequence length="179" mass="19691">MWSPTDIISSLRRTAAPVALLLCALVLSGCGYGFGGDGPSVLAAPEGGGLPTIKFKSVESPTMHSWLPHIIRTEMRDEIAGRDLARWVDSGRADYELAITVNTFTFRSWITDRDDDTMLYSASMAIQGTVYKGNSNEVVWRSGVLGYSQSYETVQERVAASDLTRELARRFASAMRQAF</sequence>
<dbReference type="InterPro" id="IPR007485">
    <property type="entry name" value="LPS_assembly_LptE"/>
</dbReference>
<dbReference type="GO" id="GO:0019867">
    <property type="term" value="C:outer membrane"/>
    <property type="evidence" value="ECO:0007669"/>
    <property type="project" value="InterPro"/>
</dbReference>
<reference evidence="1" key="1">
    <citation type="submission" date="2016-04" db="EMBL/GenBank/DDBJ databases">
        <authorList>
            <person name="Evans L.H."/>
            <person name="Alamgir A."/>
            <person name="Owens N."/>
            <person name="Weber N.D."/>
            <person name="Virtaneva K."/>
            <person name="Barbian K."/>
            <person name="Babar A."/>
            <person name="Rosenke K."/>
        </authorList>
    </citation>
    <scope>NUCLEOTIDE SEQUENCE</scope>
    <source>
        <strain evidence="1">86</strain>
    </source>
</reference>
<dbReference type="Pfam" id="PF04390">
    <property type="entry name" value="LptE"/>
    <property type="match status" value="1"/>
</dbReference>
<organism evidence="1">
    <name type="scientific">uncultured delta proteobacterium</name>
    <dbReference type="NCBI Taxonomy" id="34034"/>
    <lineage>
        <taxon>Bacteria</taxon>
        <taxon>Deltaproteobacteria</taxon>
        <taxon>environmental samples</taxon>
    </lineage>
</organism>
<accession>A0A212JL24</accession>
<dbReference type="AlphaFoldDB" id="A0A212JL24"/>
<keyword evidence="1" id="KW-0449">Lipoprotein</keyword>
<gene>
    <name evidence="1" type="ORF">KL86DPRO_11731</name>
</gene>
<protein>
    <submittedName>
        <fullName evidence="1">Putative lipoprotein</fullName>
    </submittedName>
</protein>
<name>A0A212JL24_9DELT</name>
<dbReference type="GO" id="GO:0043165">
    <property type="term" value="P:Gram-negative-bacterium-type cell outer membrane assembly"/>
    <property type="evidence" value="ECO:0007669"/>
    <property type="project" value="InterPro"/>
</dbReference>